<evidence type="ECO:0000313" key="1">
    <source>
        <dbReference type="EMBL" id="QQP55153.1"/>
    </source>
</evidence>
<keyword evidence="2" id="KW-1185">Reference proteome</keyword>
<sequence length="64" mass="7430">MVELELIPKEKLKIEQKIETIIHCHFKDREEHFALSLSPFSLNPSTNQILRVNARLSRADNLSS</sequence>
<gene>
    <name evidence="1" type="ORF">FKW44_008249</name>
</gene>
<dbReference type="Proteomes" id="UP000595437">
    <property type="component" value="Chromosome 5"/>
</dbReference>
<protein>
    <submittedName>
        <fullName evidence="1">Uncharacterized protein</fullName>
    </submittedName>
</protein>
<proteinExistence type="predicted"/>
<accession>A0A7T8KFV7</accession>
<reference evidence="2" key="1">
    <citation type="submission" date="2021-01" db="EMBL/GenBank/DDBJ databases">
        <title>Caligus Genome Assembly.</title>
        <authorList>
            <person name="Gallardo-Escarate C."/>
        </authorList>
    </citation>
    <scope>NUCLEOTIDE SEQUENCE [LARGE SCALE GENOMIC DNA]</scope>
</reference>
<dbReference type="AlphaFoldDB" id="A0A7T8KFV7"/>
<name>A0A7T8KFV7_CALRO</name>
<evidence type="ECO:0000313" key="2">
    <source>
        <dbReference type="Proteomes" id="UP000595437"/>
    </source>
</evidence>
<organism evidence="1 2">
    <name type="scientific">Caligus rogercresseyi</name>
    <name type="common">Sea louse</name>
    <dbReference type="NCBI Taxonomy" id="217165"/>
    <lineage>
        <taxon>Eukaryota</taxon>
        <taxon>Metazoa</taxon>
        <taxon>Ecdysozoa</taxon>
        <taxon>Arthropoda</taxon>
        <taxon>Crustacea</taxon>
        <taxon>Multicrustacea</taxon>
        <taxon>Hexanauplia</taxon>
        <taxon>Copepoda</taxon>
        <taxon>Siphonostomatoida</taxon>
        <taxon>Caligidae</taxon>
        <taxon>Caligus</taxon>
    </lineage>
</organism>
<dbReference type="EMBL" id="CP045894">
    <property type="protein sequence ID" value="QQP55153.1"/>
    <property type="molecule type" value="Genomic_DNA"/>
</dbReference>